<sequence>MKPKHSKALLVGAIIGTVYAIFLIAHFGSAIAGTSDVAEQAGAAIATALVTPHMILVVLAVIFNWVSYFTNKRGFALTAGILYSVAGVMFLIYVLFVVPSLVLSFVGYSKLKTINETNSKLASN</sequence>
<dbReference type="EMBL" id="JAUSUF010000002">
    <property type="protein sequence ID" value="MDQ0149104.1"/>
    <property type="molecule type" value="Genomic_DNA"/>
</dbReference>
<evidence type="ECO:0000313" key="2">
    <source>
        <dbReference type="EMBL" id="MDQ0149104.1"/>
    </source>
</evidence>
<keyword evidence="1" id="KW-0472">Membrane</keyword>
<evidence type="ECO:0000256" key="1">
    <source>
        <dbReference type="SAM" id="Phobius"/>
    </source>
</evidence>
<organism evidence="2 3">
    <name type="scientific">Eubacterium multiforme</name>
    <dbReference type="NCBI Taxonomy" id="83339"/>
    <lineage>
        <taxon>Bacteria</taxon>
        <taxon>Bacillati</taxon>
        <taxon>Bacillota</taxon>
        <taxon>Clostridia</taxon>
        <taxon>Eubacteriales</taxon>
        <taxon>Eubacteriaceae</taxon>
        <taxon>Eubacterium</taxon>
    </lineage>
</organism>
<gene>
    <name evidence="2" type="ORF">J2S18_001034</name>
</gene>
<reference evidence="2 3" key="1">
    <citation type="submission" date="2023-07" db="EMBL/GenBank/DDBJ databases">
        <title>Genomic Encyclopedia of Type Strains, Phase IV (KMG-IV): sequencing the most valuable type-strain genomes for metagenomic binning, comparative biology and taxonomic classification.</title>
        <authorList>
            <person name="Goeker M."/>
        </authorList>
    </citation>
    <scope>NUCLEOTIDE SEQUENCE [LARGE SCALE GENOMIC DNA]</scope>
    <source>
        <strain evidence="2 3">DSM 20694</strain>
    </source>
</reference>
<name>A0ABT9US12_9FIRM</name>
<dbReference type="Proteomes" id="UP001228504">
    <property type="component" value="Unassembled WGS sequence"/>
</dbReference>
<keyword evidence="1" id="KW-1133">Transmembrane helix</keyword>
<evidence type="ECO:0000313" key="3">
    <source>
        <dbReference type="Proteomes" id="UP001228504"/>
    </source>
</evidence>
<proteinExistence type="predicted"/>
<comment type="caution">
    <text evidence="2">The sequence shown here is derived from an EMBL/GenBank/DDBJ whole genome shotgun (WGS) entry which is preliminary data.</text>
</comment>
<dbReference type="RefSeq" id="WP_307484109.1">
    <property type="nucleotide sequence ID" value="NZ_JAUSUF010000002.1"/>
</dbReference>
<keyword evidence="1" id="KW-0812">Transmembrane</keyword>
<feature type="transmembrane region" description="Helical" evidence="1">
    <location>
        <begin position="75"/>
        <end position="96"/>
    </location>
</feature>
<feature type="transmembrane region" description="Helical" evidence="1">
    <location>
        <begin position="43"/>
        <end position="63"/>
    </location>
</feature>
<feature type="transmembrane region" description="Helical" evidence="1">
    <location>
        <begin position="9"/>
        <end position="31"/>
    </location>
</feature>
<protein>
    <submittedName>
        <fullName evidence="2">Heme/copper-type cytochrome/quinol oxidase subunit 2</fullName>
    </submittedName>
</protein>
<accession>A0ABT9US12</accession>
<keyword evidence="3" id="KW-1185">Reference proteome</keyword>